<reference evidence="3" key="1">
    <citation type="journal article" date="2019" name="Int. J. Syst. Evol. Microbiol.">
        <title>The Global Catalogue of Microorganisms (GCM) 10K type strain sequencing project: providing services to taxonomists for standard genome sequencing and annotation.</title>
        <authorList>
            <consortium name="The Broad Institute Genomics Platform"/>
            <consortium name="The Broad Institute Genome Sequencing Center for Infectious Disease"/>
            <person name="Wu L."/>
            <person name="Ma J."/>
        </authorList>
    </citation>
    <scope>NUCLEOTIDE SEQUENCE [LARGE SCALE GENOMIC DNA]</scope>
    <source>
        <strain evidence="3">CGMCC 1.13587</strain>
    </source>
</reference>
<comment type="caution">
    <text evidence="2">The sequence shown here is derived from an EMBL/GenBank/DDBJ whole genome shotgun (WGS) entry which is preliminary data.</text>
</comment>
<evidence type="ECO:0000313" key="2">
    <source>
        <dbReference type="EMBL" id="MFC5583402.1"/>
    </source>
</evidence>
<protein>
    <submittedName>
        <fullName evidence="2">Uncharacterized protein</fullName>
    </submittedName>
</protein>
<keyword evidence="1" id="KW-0472">Membrane</keyword>
<evidence type="ECO:0000256" key="1">
    <source>
        <dbReference type="SAM" id="Phobius"/>
    </source>
</evidence>
<feature type="transmembrane region" description="Helical" evidence="1">
    <location>
        <begin position="72"/>
        <end position="95"/>
    </location>
</feature>
<keyword evidence="3" id="KW-1185">Reference proteome</keyword>
<dbReference type="EMBL" id="JBHSNG010000055">
    <property type="protein sequence ID" value="MFC5583402.1"/>
    <property type="molecule type" value="Genomic_DNA"/>
</dbReference>
<feature type="transmembrane region" description="Helical" evidence="1">
    <location>
        <begin position="101"/>
        <end position="128"/>
    </location>
</feature>
<dbReference type="RefSeq" id="WP_377330381.1">
    <property type="nucleotide sequence ID" value="NZ_JBHSNG010000055.1"/>
</dbReference>
<accession>A0ABW0T2T0</accession>
<name>A0ABW0T2T0_9GAMM</name>
<dbReference type="Proteomes" id="UP001596111">
    <property type="component" value="Unassembled WGS sequence"/>
</dbReference>
<keyword evidence="1" id="KW-0812">Transmembrane</keyword>
<gene>
    <name evidence="2" type="ORF">ACFPPB_20015</name>
</gene>
<evidence type="ECO:0000313" key="3">
    <source>
        <dbReference type="Proteomes" id="UP001596111"/>
    </source>
</evidence>
<dbReference type="InterPro" id="IPR036259">
    <property type="entry name" value="MFS_trans_sf"/>
</dbReference>
<dbReference type="Gene3D" id="1.20.1250.20">
    <property type="entry name" value="MFS general substrate transporter like domains"/>
    <property type="match status" value="1"/>
</dbReference>
<proteinExistence type="predicted"/>
<organism evidence="2 3">
    <name type="scientific">Rhodanobacter terrae</name>
    <dbReference type="NCBI Taxonomy" id="418647"/>
    <lineage>
        <taxon>Bacteria</taxon>
        <taxon>Pseudomonadati</taxon>
        <taxon>Pseudomonadota</taxon>
        <taxon>Gammaproteobacteria</taxon>
        <taxon>Lysobacterales</taxon>
        <taxon>Rhodanobacteraceae</taxon>
        <taxon>Rhodanobacter</taxon>
    </lineage>
</organism>
<dbReference type="SUPFAM" id="SSF103473">
    <property type="entry name" value="MFS general substrate transporter"/>
    <property type="match status" value="1"/>
</dbReference>
<sequence>MPPFEQSFLKGFSERFKTAYRTRGYGPESISSMAARRACRKGGDDVDDTKEPAGVRGDRRTLLYTTRIRARAVGFVYSWSRITASFAGLAIGYLLNAGGALAVAVFIAIAMVVGIVVIGVFGPVTWGIPLERINH</sequence>
<keyword evidence="1" id="KW-1133">Transmembrane helix</keyword>